<keyword evidence="1" id="KW-0676">Redox-active center</keyword>
<dbReference type="SUPFAM" id="SSF52833">
    <property type="entry name" value="Thioredoxin-like"/>
    <property type="match status" value="1"/>
</dbReference>
<evidence type="ECO:0000313" key="2">
    <source>
        <dbReference type="EMBL" id="AQY22623.1"/>
    </source>
</evidence>
<dbReference type="PANTHER" id="PTHR42852:SF13">
    <property type="entry name" value="PROTEIN DIPZ"/>
    <property type="match status" value="1"/>
</dbReference>
<reference evidence="2 3" key="1">
    <citation type="submission" date="2015-06" db="EMBL/GenBank/DDBJ databases">
        <title>R. anatipestifer strain HXb2 is the most virulent strain so far, and the genome sequence would help us uncover the pathogenesis.</title>
        <authorList>
            <person name="Hu Q."/>
            <person name="Qi J."/>
            <person name="Bo H."/>
            <person name="Liu G."/>
            <person name="Tao M."/>
            <person name="Ding Y."/>
            <person name="Xue Y."/>
        </authorList>
    </citation>
    <scope>NUCLEOTIDE SEQUENCE [LARGE SCALE GENOMIC DNA]</scope>
    <source>
        <strain evidence="2 3">HXb2</strain>
    </source>
</reference>
<dbReference type="InterPro" id="IPR036249">
    <property type="entry name" value="Thioredoxin-like_sf"/>
</dbReference>
<evidence type="ECO:0000256" key="1">
    <source>
        <dbReference type="ARBA" id="ARBA00023284"/>
    </source>
</evidence>
<dbReference type="Pfam" id="PF00578">
    <property type="entry name" value="AhpC-TSA"/>
    <property type="match status" value="1"/>
</dbReference>
<dbReference type="EMBL" id="CP011859">
    <property type="protein sequence ID" value="AQY22623.1"/>
    <property type="molecule type" value="Genomic_DNA"/>
</dbReference>
<dbReference type="InterPro" id="IPR000866">
    <property type="entry name" value="AhpC/TSA"/>
</dbReference>
<dbReference type="PROSITE" id="PS51352">
    <property type="entry name" value="THIOREDOXIN_2"/>
    <property type="match status" value="1"/>
</dbReference>
<accession>A0A1S7DU27</accession>
<dbReference type="GO" id="GO:0016491">
    <property type="term" value="F:oxidoreductase activity"/>
    <property type="evidence" value="ECO:0007669"/>
    <property type="project" value="InterPro"/>
</dbReference>
<proteinExistence type="predicted"/>
<dbReference type="InterPro" id="IPR017937">
    <property type="entry name" value="Thioredoxin_CS"/>
</dbReference>
<dbReference type="CDD" id="cd02966">
    <property type="entry name" value="TlpA_like_family"/>
    <property type="match status" value="1"/>
</dbReference>
<name>A0A1S7DU27_RIEAN</name>
<dbReference type="Proteomes" id="UP000189883">
    <property type="component" value="Chromosome"/>
</dbReference>
<organism evidence="2 3">
    <name type="scientific">Riemerella anatipestifer</name>
    <name type="common">Moraxella anatipestifer</name>
    <dbReference type="NCBI Taxonomy" id="34085"/>
    <lineage>
        <taxon>Bacteria</taxon>
        <taxon>Pseudomonadati</taxon>
        <taxon>Bacteroidota</taxon>
        <taxon>Flavobacteriia</taxon>
        <taxon>Flavobacteriales</taxon>
        <taxon>Weeksellaceae</taxon>
        <taxon>Riemerella</taxon>
    </lineage>
</organism>
<dbReference type="AlphaFoldDB" id="A0A1S7DU27"/>
<sequence>MRKILVTLALTALVISCNDKKTETVTTSSSSDSTKVEQTLKEVSKDELSQLIKAKENDTIYVTNFFATWCGPCMMEIPHFKEKMKELDGKPVKFTFVSIDDKKDWNTEVKKFGEEQQLSKHILLFDGQQFDDAFFSQNFKIWRGEGIPFTLVRKGNKTEEIEGSMSKEDLDQLLATFLK</sequence>
<dbReference type="GO" id="GO:0016209">
    <property type="term" value="F:antioxidant activity"/>
    <property type="evidence" value="ECO:0007669"/>
    <property type="project" value="InterPro"/>
</dbReference>
<dbReference type="PROSITE" id="PS00194">
    <property type="entry name" value="THIOREDOXIN_1"/>
    <property type="match status" value="1"/>
</dbReference>
<dbReference type="InterPro" id="IPR013766">
    <property type="entry name" value="Thioredoxin_domain"/>
</dbReference>
<protein>
    <submittedName>
        <fullName evidence="2">Uncharacterized protein</fullName>
    </submittedName>
</protein>
<dbReference type="RefSeq" id="WP_014938475.1">
    <property type="nucleotide sequence ID" value="NZ_CP011859.1"/>
</dbReference>
<gene>
    <name evidence="2" type="ORF">AB406_1679</name>
</gene>
<evidence type="ECO:0000313" key="3">
    <source>
        <dbReference type="Proteomes" id="UP000189883"/>
    </source>
</evidence>
<dbReference type="Gene3D" id="3.40.30.10">
    <property type="entry name" value="Glutaredoxin"/>
    <property type="match status" value="1"/>
</dbReference>
<dbReference type="PROSITE" id="PS51257">
    <property type="entry name" value="PROKAR_LIPOPROTEIN"/>
    <property type="match status" value="1"/>
</dbReference>
<dbReference type="PANTHER" id="PTHR42852">
    <property type="entry name" value="THIOL:DISULFIDE INTERCHANGE PROTEIN DSBE"/>
    <property type="match status" value="1"/>
</dbReference>
<dbReference type="InterPro" id="IPR050553">
    <property type="entry name" value="Thioredoxin_ResA/DsbE_sf"/>
</dbReference>